<dbReference type="Proteomes" id="UP001441944">
    <property type="component" value="Unassembled WGS sequence"/>
</dbReference>
<organism evidence="1 2">
    <name type="scientific">Pseudophaeobacter arcticus</name>
    <dbReference type="NCBI Taxonomy" id="385492"/>
    <lineage>
        <taxon>Bacteria</taxon>
        <taxon>Pseudomonadati</taxon>
        <taxon>Pseudomonadota</taxon>
        <taxon>Alphaproteobacteria</taxon>
        <taxon>Rhodobacterales</taxon>
        <taxon>Paracoccaceae</taxon>
        <taxon>Pseudophaeobacter</taxon>
    </lineage>
</organism>
<protein>
    <submittedName>
        <fullName evidence="1">Uncharacterized protein</fullName>
    </submittedName>
</protein>
<sequence length="150" mass="16916">MQNRRRAPKEITATSEDQGLFKKDLGQFRVALVPHIKRSSRGDLVVRGYLDNTREVFVIFAGRRAKEALPIESRVKAMFVQASQAAAKAGRKPPEVNAIRLPIHVEGSWRSRFQRDVSGWDHRSFQLLASRWAFADADGMTNLGGRPPFS</sequence>
<dbReference type="RefSeq" id="WP_353397807.1">
    <property type="nucleotide sequence ID" value="NZ_BAABWU010000003.1"/>
</dbReference>
<comment type="caution">
    <text evidence="1">The sequence shown here is derived from an EMBL/GenBank/DDBJ whole genome shotgun (WGS) entry which is preliminary data.</text>
</comment>
<name>A0ABQ0AIH8_9RHOB</name>
<evidence type="ECO:0000313" key="2">
    <source>
        <dbReference type="Proteomes" id="UP001441944"/>
    </source>
</evidence>
<accession>A0ABQ0AIH8</accession>
<gene>
    <name evidence="1" type="ORF">NBRC116598_11350</name>
</gene>
<dbReference type="EMBL" id="BAABWU010000003">
    <property type="protein sequence ID" value="GAA6195691.1"/>
    <property type="molecule type" value="Genomic_DNA"/>
</dbReference>
<keyword evidence="2" id="KW-1185">Reference proteome</keyword>
<evidence type="ECO:0000313" key="1">
    <source>
        <dbReference type="EMBL" id="GAA6195691.1"/>
    </source>
</evidence>
<proteinExistence type="predicted"/>
<reference evidence="1 2" key="1">
    <citation type="submission" date="2024-04" db="EMBL/GenBank/DDBJ databases">
        <title>Draft genome sequence of Pseudophaeobacter arcticus NBRC 116598.</title>
        <authorList>
            <person name="Miyakawa T."/>
            <person name="Kusuya Y."/>
            <person name="Miura T."/>
        </authorList>
    </citation>
    <scope>NUCLEOTIDE SEQUENCE [LARGE SCALE GENOMIC DNA]</scope>
    <source>
        <strain evidence="1 2">SU-CL00105</strain>
    </source>
</reference>